<dbReference type="InterPro" id="IPR000626">
    <property type="entry name" value="Ubiquitin-like_dom"/>
</dbReference>
<gene>
    <name evidence="1" type="ORF">PSTT_12599</name>
</gene>
<keyword evidence="2" id="KW-1185">Reference proteome</keyword>
<dbReference type="Gene3D" id="3.10.20.90">
    <property type="entry name" value="Phosphatidylinositol 3-kinase Catalytic Subunit, Chain A, domain 1"/>
    <property type="match status" value="1"/>
</dbReference>
<sequence>MSNSPPPQADQDVKPDKAAGKITLKVQCKPSHLSLSQILPTSQTHETVISLFQCNSTHPINHSSILNRILKHRLHIVSNGDEPLMLRVKTTTTFAKIYNAVAKQKNVAITSFRLQCDDQRLIPNETTPADLNLDDEEVLDYFVEQLGG</sequence>
<dbReference type="SUPFAM" id="SSF54236">
    <property type="entry name" value="Ubiquitin-like"/>
    <property type="match status" value="1"/>
</dbReference>
<accession>A0A2S4UVK5</accession>
<evidence type="ECO:0000313" key="1">
    <source>
        <dbReference type="EMBL" id="POW01270.1"/>
    </source>
</evidence>
<dbReference type="VEuPathDB" id="FungiDB:PSHT_08944"/>
<dbReference type="InterPro" id="IPR029071">
    <property type="entry name" value="Ubiquitin-like_domsf"/>
</dbReference>
<dbReference type="EMBL" id="PKSL01000162">
    <property type="protein sequence ID" value="POW01270.1"/>
    <property type="molecule type" value="Genomic_DNA"/>
</dbReference>
<proteinExistence type="predicted"/>
<dbReference type="CDD" id="cd01763">
    <property type="entry name" value="Ubl_SUMO_like"/>
    <property type="match status" value="1"/>
</dbReference>
<dbReference type="Proteomes" id="UP000239156">
    <property type="component" value="Unassembled WGS sequence"/>
</dbReference>
<reference evidence="1" key="1">
    <citation type="submission" date="2017-12" db="EMBL/GenBank/DDBJ databases">
        <title>Gene loss provides genomic basis for host adaptation in cereal stripe rust fungi.</title>
        <authorList>
            <person name="Xia C."/>
        </authorList>
    </citation>
    <scope>NUCLEOTIDE SEQUENCE [LARGE SCALE GENOMIC DNA]</scope>
    <source>
        <strain evidence="1">93-210</strain>
    </source>
</reference>
<dbReference type="PROSITE" id="PS50053">
    <property type="entry name" value="UBIQUITIN_2"/>
    <property type="match status" value="1"/>
</dbReference>
<dbReference type="OrthoDB" id="442921at2759"/>
<dbReference type="InterPro" id="IPR022617">
    <property type="entry name" value="Rad60/SUMO-like_dom"/>
</dbReference>
<dbReference type="Pfam" id="PF11976">
    <property type="entry name" value="Rad60-SLD"/>
    <property type="match status" value="1"/>
</dbReference>
<protein>
    <submittedName>
        <fullName evidence="1">Uncharacterized protein</fullName>
    </submittedName>
</protein>
<name>A0A2S4UVK5_9BASI</name>
<comment type="caution">
    <text evidence="1">The sequence shown here is derived from an EMBL/GenBank/DDBJ whole genome shotgun (WGS) entry which is preliminary data.</text>
</comment>
<organism evidence="1 2">
    <name type="scientific">Puccinia striiformis</name>
    <dbReference type="NCBI Taxonomy" id="27350"/>
    <lineage>
        <taxon>Eukaryota</taxon>
        <taxon>Fungi</taxon>
        <taxon>Dikarya</taxon>
        <taxon>Basidiomycota</taxon>
        <taxon>Pucciniomycotina</taxon>
        <taxon>Pucciniomycetes</taxon>
        <taxon>Pucciniales</taxon>
        <taxon>Pucciniaceae</taxon>
        <taxon>Puccinia</taxon>
    </lineage>
</organism>
<dbReference type="VEuPathDB" id="FungiDB:PSTT_12599"/>
<evidence type="ECO:0000313" key="2">
    <source>
        <dbReference type="Proteomes" id="UP000239156"/>
    </source>
</evidence>
<dbReference type="AlphaFoldDB" id="A0A2S4UVK5"/>